<keyword evidence="1" id="KW-0479">Metal-binding</keyword>
<evidence type="ECO:0000256" key="1">
    <source>
        <dbReference type="ARBA" id="ARBA00022723"/>
    </source>
</evidence>
<evidence type="ECO:0000259" key="5">
    <source>
        <dbReference type="PROSITE" id="PS50089"/>
    </source>
</evidence>
<dbReference type="InterPro" id="IPR013083">
    <property type="entry name" value="Znf_RING/FYVE/PHD"/>
</dbReference>
<dbReference type="InterPro" id="IPR011011">
    <property type="entry name" value="Znf_FYVE_PHD"/>
</dbReference>
<dbReference type="SUPFAM" id="SSF57903">
    <property type="entry name" value="FYVE/PHD zinc finger"/>
    <property type="match status" value="1"/>
</dbReference>
<dbReference type="GO" id="GO:0008270">
    <property type="term" value="F:zinc ion binding"/>
    <property type="evidence" value="ECO:0007669"/>
    <property type="project" value="UniProtKB-KW"/>
</dbReference>
<evidence type="ECO:0000256" key="4">
    <source>
        <dbReference type="PROSITE-ProRule" id="PRU00175"/>
    </source>
</evidence>
<reference evidence="6" key="1">
    <citation type="submission" date="2021-02" db="EMBL/GenBank/DDBJ databases">
        <authorList>
            <person name="Nowell W R."/>
        </authorList>
    </citation>
    <scope>NUCLEOTIDE SEQUENCE</scope>
</reference>
<comment type="caution">
    <text evidence="6">The sequence shown here is derived from an EMBL/GenBank/DDBJ whole genome shotgun (WGS) entry which is preliminary data.</text>
</comment>
<keyword evidence="3" id="KW-0862">Zinc</keyword>
<dbReference type="PROSITE" id="PS50089">
    <property type="entry name" value="ZF_RING_2"/>
    <property type="match status" value="1"/>
</dbReference>
<evidence type="ECO:0000256" key="2">
    <source>
        <dbReference type="ARBA" id="ARBA00022771"/>
    </source>
</evidence>
<name>A0A813MSF1_9BILA</name>
<dbReference type="Proteomes" id="UP000663845">
    <property type="component" value="Unassembled WGS sequence"/>
</dbReference>
<evidence type="ECO:0000313" key="7">
    <source>
        <dbReference type="Proteomes" id="UP000663845"/>
    </source>
</evidence>
<dbReference type="AlphaFoldDB" id="A0A813MSF1"/>
<protein>
    <recommendedName>
        <fullName evidence="5">RING-type domain-containing protein</fullName>
    </recommendedName>
</protein>
<dbReference type="Gene3D" id="3.30.40.10">
    <property type="entry name" value="Zinc/RING finger domain, C3HC4 (zinc finger)"/>
    <property type="match status" value="1"/>
</dbReference>
<sequence>MIRSRISHSKDEQIIIEFDDTTRAWNDWKHGNIIHKSPVHERYIISLSECTKMYMTHNNSLENSDQSISTESIEIPSLIRIKPEIQLNCYICHSYQNQLYPCRTCGNVYHQQCIKDIGNIKSYHLIKNATNLIGWSCPICEDLRTLLSIEELAETNEWIKSFGTQTIFNLDNYINTRTKLTASNELNNHMKNTLQIFLHTIADITSNRLSQIDLLNLDISLKILRIPPKFLVNSLTSFELYRLSQLFLSLSSIDNPSITQNKFHQIFNNYFLTTMPELNFDEKHLHLNALAYCILGNTMKFDRTWNQFILDVTIPTLLGRYNHRTPSDFINRIVSIKYSTADFKEYENRQSLSILMNNILQKLTQTTENESKSINKQYRTRINKKLL</sequence>
<gene>
    <name evidence="6" type="ORF">JYZ213_LOCUS731</name>
</gene>
<proteinExistence type="predicted"/>
<dbReference type="EMBL" id="CAJNOG010000003">
    <property type="protein sequence ID" value="CAF0725468.1"/>
    <property type="molecule type" value="Genomic_DNA"/>
</dbReference>
<evidence type="ECO:0000256" key="3">
    <source>
        <dbReference type="ARBA" id="ARBA00022833"/>
    </source>
</evidence>
<evidence type="ECO:0000313" key="6">
    <source>
        <dbReference type="EMBL" id="CAF0725468.1"/>
    </source>
</evidence>
<dbReference type="InterPro" id="IPR001841">
    <property type="entry name" value="Znf_RING"/>
</dbReference>
<feature type="domain" description="RING-type" evidence="5">
    <location>
        <begin position="89"/>
        <end position="141"/>
    </location>
</feature>
<dbReference type="SMART" id="SM00249">
    <property type="entry name" value="PHD"/>
    <property type="match status" value="1"/>
</dbReference>
<accession>A0A813MSF1</accession>
<keyword evidence="2 4" id="KW-0863">Zinc-finger</keyword>
<dbReference type="InterPro" id="IPR031946">
    <property type="entry name" value="KIAA1045_Zf_RING"/>
</dbReference>
<dbReference type="InterPro" id="IPR001965">
    <property type="entry name" value="Znf_PHD"/>
</dbReference>
<dbReference type="Pfam" id="PF16744">
    <property type="entry name" value="zf-RING_15"/>
    <property type="match status" value="1"/>
</dbReference>
<organism evidence="6 7">
    <name type="scientific">Adineta steineri</name>
    <dbReference type="NCBI Taxonomy" id="433720"/>
    <lineage>
        <taxon>Eukaryota</taxon>
        <taxon>Metazoa</taxon>
        <taxon>Spiralia</taxon>
        <taxon>Gnathifera</taxon>
        <taxon>Rotifera</taxon>
        <taxon>Eurotatoria</taxon>
        <taxon>Bdelloidea</taxon>
        <taxon>Adinetida</taxon>
        <taxon>Adinetidae</taxon>
        <taxon>Adineta</taxon>
    </lineage>
</organism>